<feature type="compositionally biased region" description="Basic and acidic residues" evidence="1">
    <location>
        <begin position="430"/>
        <end position="444"/>
    </location>
</feature>
<evidence type="ECO:0000313" key="3">
    <source>
        <dbReference type="WBParaSite" id="GPLIN_000858800"/>
    </source>
</evidence>
<sequence>MNQLLQLPQPRSAHSSLSSLSADSPKEYRMVLLGTHHKQPLFDKMCSVAQKFERHIQYADIWYLTFQFDDSDDPVVVELKDPGTDKTGERQMAIQQKSDAVILCYSAFNPDSLLALESVVEDFQTLNGQAPVTLLLCNEDQLVEEGMPSEVVGEIGGVGDDGYGSNSGGGSSPSDTELPLETAPRPLSPAGRTPSMERIRQAREGGRCPIGREKGEQLSQRLGPNCEFRTMSFDAQLDDQFVLDLVDKLIRRAVETKQQRSRRRNRPARPVASSRQLLSPSPLKHILRRKTSNIKRRLLPQSMSKTRERTKTTTAMQNEEGQQQQQTTALTALATTSSQDLAAATSSSSATEKANGAGTVQSEQQQTFMKKPKSYVSGVGAMLKTFTHPRERVRVGASKEEENAVQPVQSQNAPMTADSARVNNFMDEKGAANERQHQRAERTRSFACTIQ</sequence>
<feature type="compositionally biased region" description="Basic residues" evidence="1">
    <location>
        <begin position="285"/>
        <end position="298"/>
    </location>
</feature>
<dbReference type="Proteomes" id="UP000050741">
    <property type="component" value="Unassembled WGS sequence"/>
</dbReference>
<organism evidence="2 3">
    <name type="scientific">Globodera pallida</name>
    <name type="common">Potato cyst nematode worm</name>
    <name type="synonym">Heterodera pallida</name>
    <dbReference type="NCBI Taxonomy" id="36090"/>
    <lineage>
        <taxon>Eukaryota</taxon>
        <taxon>Metazoa</taxon>
        <taxon>Ecdysozoa</taxon>
        <taxon>Nematoda</taxon>
        <taxon>Chromadorea</taxon>
        <taxon>Rhabditida</taxon>
        <taxon>Tylenchina</taxon>
        <taxon>Tylenchomorpha</taxon>
        <taxon>Tylenchoidea</taxon>
        <taxon>Heteroderidae</taxon>
        <taxon>Heteroderinae</taxon>
        <taxon>Globodera</taxon>
    </lineage>
</organism>
<feature type="region of interest" description="Disordered" evidence="1">
    <location>
        <begin position="255"/>
        <end position="327"/>
    </location>
</feature>
<feature type="compositionally biased region" description="Polar residues" evidence="1">
    <location>
        <begin position="358"/>
        <end position="368"/>
    </location>
</feature>
<reference evidence="3" key="2">
    <citation type="submission" date="2016-06" db="UniProtKB">
        <authorList>
            <consortium name="WormBaseParasite"/>
        </authorList>
    </citation>
    <scope>IDENTIFICATION</scope>
</reference>
<name>A0A183C6U2_GLOPA</name>
<feature type="region of interest" description="Disordered" evidence="1">
    <location>
        <begin position="397"/>
        <end position="417"/>
    </location>
</feature>
<feature type="region of interest" description="Disordered" evidence="1">
    <location>
        <begin position="339"/>
        <end position="372"/>
    </location>
</feature>
<dbReference type="PANTHER" id="PTHR36935:SF1">
    <property type="entry name" value="RAS FAMILY PROTEIN"/>
    <property type="match status" value="1"/>
</dbReference>
<protein>
    <submittedName>
        <fullName evidence="3">Ras-like protein family member 12</fullName>
    </submittedName>
</protein>
<dbReference type="PANTHER" id="PTHR36935">
    <property type="entry name" value="PROTEIN CBG00261"/>
    <property type="match status" value="1"/>
</dbReference>
<feature type="compositionally biased region" description="Polar residues" evidence="1">
    <location>
        <begin position="312"/>
        <end position="321"/>
    </location>
</feature>
<evidence type="ECO:0000256" key="1">
    <source>
        <dbReference type="SAM" id="MobiDB-lite"/>
    </source>
</evidence>
<feature type="region of interest" description="Disordered" evidence="1">
    <location>
        <begin position="430"/>
        <end position="451"/>
    </location>
</feature>
<feature type="region of interest" description="Disordered" evidence="1">
    <location>
        <begin position="153"/>
        <end position="197"/>
    </location>
</feature>
<proteinExistence type="predicted"/>
<dbReference type="WBParaSite" id="GPLIN_000858800">
    <property type="protein sequence ID" value="GPLIN_000858800"/>
    <property type="gene ID" value="GPLIN_000858800"/>
</dbReference>
<accession>A0A183C6U2</accession>
<dbReference type="AlphaFoldDB" id="A0A183C6U2"/>
<feature type="compositionally biased region" description="Low complexity" evidence="1">
    <location>
        <begin position="339"/>
        <end position="351"/>
    </location>
</feature>
<reference evidence="2" key="1">
    <citation type="submission" date="2014-05" db="EMBL/GenBank/DDBJ databases">
        <title>The genome and life-stage specific transcriptomes of Globodera pallida elucidate key aspects of plant parasitism by a cyst nematode.</title>
        <authorList>
            <person name="Cotton J.A."/>
            <person name="Lilley C.J."/>
            <person name="Jones L.M."/>
            <person name="Kikuchi T."/>
            <person name="Reid A.J."/>
            <person name="Thorpe P."/>
            <person name="Tsai I.J."/>
            <person name="Beasley H."/>
            <person name="Blok V."/>
            <person name="Cock P.J.A."/>
            <person name="Van den Akker S.E."/>
            <person name="Holroyd N."/>
            <person name="Hunt M."/>
            <person name="Mantelin S."/>
            <person name="Naghra H."/>
            <person name="Pain A."/>
            <person name="Palomares-Rius J.E."/>
            <person name="Zarowiecki M."/>
            <person name="Berriman M."/>
            <person name="Jones J.T."/>
            <person name="Urwin P.E."/>
        </authorList>
    </citation>
    <scope>NUCLEOTIDE SEQUENCE [LARGE SCALE GENOMIC DNA]</scope>
    <source>
        <strain evidence="2">Lindley</strain>
    </source>
</reference>
<keyword evidence="2" id="KW-1185">Reference proteome</keyword>
<evidence type="ECO:0000313" key="2">
    <source>
        <dbReference type="Proteomes" id="UP000050741"/>
    </source>
</evidence>
<feature type="compositionally biased region" description="Gly residues" evidence="1">
    <location>
        <begin position="154"/>
        <end position="171"/>
    </location>
</feature>
<feature type="region of interest" description="Disordered" evidence="1">
    <location>
        <begin position="1"/>
        <end position="20"/>
    </location>
</feature>